<evidence type="ECO:0000256" key="1">
    <source>
        <dbReference type="SAM" id="MobiDB-lite"/>
    </source>
</evidence>
<dbReference type="Proteomes" id="UP000268093">
    <property type="component" value="Unassembled WGS sequence"/>
</dbReference>
<proteinExistence type="predicted"/>
<keyword evidence="3" id="KW-1185">Reference proteome</keyword>
<feature type="compositionally biased region" description="Polar residues" evidence="1">
    <location>
        <begin position="1"/>
        <end position="25"/>
    </location>
</feature>
<evidence type="ECO:0000313" key="2">
    <source>
        <dbReference type="EMBL" id="RUP43564.1"/>
    </source>
</evidence>
<dbReference type="EMBL" id="RBNI01010694">
    <property type="protein sequence ID" value="RUP43564.1"/>
    <property type="molecule type" value="Genomic_DNA"/>
</dbReference>
<feature type="non-terminal residue" evidence="2">
    <location>
        <position position="69"/>
    </location>
</feature>
<reference evidence="2 3" key="1">
    <citation type="journal article" date="2018" name="New Phytol.">
        <title>Phylogenomics of Endogonaceae and evolution of mycorrhizas within Mucoromycota.</title>
        <authorList>
            <person name="Chang Y."/>
            <person name="Desiro A."/>
            <person name="Na H."/>
            <person name="Sandor L."/>
            <person name="Lipzen A."/>
            <person name="Clum A."/>
            <person name="Barry K."/>
            <person name="Grigoriev I.V."/>
            <person name="Martin F.M."/>
            <person name="Stajich J.E."/>
            <person name="Smith M.E."/>
            <person name="Bonito G."/>
            <person name="Spatafora J.W."/>
        </authorList>
    </citation>
    <scope>NUCLEOTIDE SEQUENCE [LARGE SCALE GENOMIC DNA]</scope>
    <source>
        <strain evidence="2 3">GMNB39</strain>
    </source>
</reference>
<name>A0A433CYA0_9FUNG</name>
<comment type="caution">
    <text evidence="2">The sequence shown here is derived from an EMBL/GenBank/DDBJ whole genome shotgun (WGS) entry which is preliminary data.</text>
</comment>
<sequence>MLSPSLSTSTASFRPPSQSNTSTPLDQRRSRVPVEIIGLSAFGKTFKKSRTGPTVCPRGSMHGRKMIGL</sequence>
<accession>A0A433CYA0</accession>
<gene>
    <name evidence="2" type="ORF">BC936DRAFT_137007</name>
</gene>
<evidence type="ECO:0000313" key="3">
    <source>
        <dbReference type="Proteomes" id="UP000268093"/>
    </source>
</evidence>
<feature type="region of interest" description="Disordered" evidence="1">
    <location>
        <begin position="49"/>
        <end position="69"/>
    </location>
</feature>
<organism evidence="2 3">
    <name type="scientific">Jimgerdemannia flammicorona</name>
    <dbReference type="NCBI Taxonomy" id="994334"/>
    <lineage>
        <taxon>Eukaryota</taxon>
        <taxon>Fungi</taxon>
        <taxon>Fungi incertae sedis</taxon>
        <taxon>Mucoromycota</taxon>
        <taxon>Mucoromycotina</taxon>
        <taxon>Endogonomycetes</taxon>
        <taxon>Endogonales</taxon>
        <taxon>Endogonaceae</taxon>
        <taxon>Jimgerdemannia</taxon>
    </lineage>
</organism>
<feature type="region of interest" description="Disordered" evidence="1">
    <location>
        <begin position="1"/>
        <end position="31"/>
    </location>
</feature>
<protein>
    <submittedName>
        <fullName evidence="2">Uncharacterized protein</fullName>
    </submittedName>
</protein>
<dbReference type="AlphaFoldDB" id="A0A433CYA0"/>